<dbReference type="EMBL" id="MNAD01001018">
    <property type="protein sequence ID" value="OJT08763.1"/>
    <property type="molecule type" value="Genomic_DNA"/>
</dbReference>
<keyword evidence="3" id="KW-1185">Reference proteome</keyword>
<proteinExistence type="predicted"/>
<protein>
    <submittedName>
        <fullName evidence="2">Uncharacterized protein</fullName>
    </submittedName>
</protein>
<dbReference type="OMA" id="NCTQANT"/>
<dbReference type="AlphaFoldDB" id="A0A1M2VMH9"/>
<gene>
    <name evidence="2" type="ORF">TRAPUB_373</name>
</gene>
<evidence type="ECO:0000313" key="3">
    <source>
        <dbReference type="Proteomes" id="UP000184267"/>
    </source>
</evidence>
<feature type="region of interest" description="Disordered" evidence="1">
    <location>
        <begin position="137"/>
        <end position="177"/>
    </location>
</feature>
<evidence type="ECO:0000313" key="2">
    <source>
        <dbReference type="EMBL" id="OJT08763.1"/>
    </source>
</evidence>
<accession>A0A1M2VMH9</accession>
<comment type="caution">
    <text evidence="2">The sequence shown here is derived from an EMBL/GenBank/DDBJ whole genome shotgun (WGS) entry which is preliminary data.</text>
</comment>
<sequence>MADVSIRWRLVNRKLMTYPDSDIAARGSVILVDSLAIAVTWYQTRAVIQVRTSILKRPSLEQVMWENALNTKPLYSITSSLNSRFLLALHETNTRLEGGDTSISSLSFNTGSSGDQRAGSPKLPEFLGVIGGPIHSFHDGEEDMESLEFAPTSQEEHQTSESEGEVLESGGDGGNLA</sequence>
<organism evidence="2 3">
    <name type="scientific">Trametes pubescens</name>
    <name type="common">White-rot fungus</name>
    <dbReference type="NCBI Taxonomy" id="154538"/>
    <lineage>
        <taxon>Eukaryota</taxon>
        <taxon>Fungi</taxon>
        <taxon>Dikarya</taxon>
        <taxon>Basidiomycota</taxon>
        <taxon>Agaricomycotina</taxon>
        <taxon>Agaricomycetes</taxon>
        <taxon>Polyporales</taxon>
        <taxon>Polyporaceae</taxon>
        <taxon>Trametes</taxon>
    </lineage>
</organism>
<evidence type="ECO:0000256" key="1">
    <source>
        <dbReference type="SAM" id="MobiDB-lite"/>
    </source>
</evidence>
<dbReference type="OrthoDB" id="10499095at2759"/>
<reference evidence="2 3" key="1">
    <citation type="submission" date="2016-10" db="EMBL/GenBank/DDBJ databases">
        <title>Genome sequence of the basidiomycete white-rot fungus Trametes pubescens.</title>
        <authorList>
            <person name="Makela M.R."/>
            <person name="Granchi Z."/>
            <person name="Peng M."/>
            <person name="De Vries R.P."/>
            <person name="Grigoriev I."/>
            <person name="Riley R."/>
            <person name="Hilden K."/>
        </authorList>
    </citation>
    <scope>NUCLEOTIDE SEQUENCE [LARGE SCALE GENOMIC DNA]</scope>
    <source>
        <strain evidence="2 3">FBCC735</strain>
    </source>
</reference>
<dbReference type="Proteomes" id="UP000184267">
    <property type="component" value="Unassembled WGS sequence"/>
</dbReference>
<name>A0A1M2VMH9_TRAPU</name>